<dbReference type="AlphaFoldDB" id="A0A286UB52"/>
<keyword evidence="5" id="KW-0539">Nucleus</keyword>
<dbReference type="Pfam" id="PF00172">
    <property type="entry name" value="Zn_clus"/>
    <property type="match status" value="1"/>
</dbReference>
<reference evidence="7 8" key="1">
    <citation type="journal article" date="2017" name="Mol. Ecol.">
        <title>Comparative and population genomic landscape of Phellinus noxius: A hypervariable fungus causing root rot in trees.</title>
        <authorList>
            <person name="Chung C.L."/>
            <person name="Lee T.J."/>
            <person name="Akiba M."/>
            <person name="Lee H.H."/>
            <person name="Kuo T.H."/>
            <person name="Liu D."/>
            <person name="Ke H.M."/>
            <person name="Yokoi T."/>
            <person name="Roa M.B."/>
            <person name="Lu M.J."/>
            <person name="Chang Y.Y."/>
            <person name="Ann P.J."/>
            <person name="Tsai J.N."/>
            <person name="Chen C.Y."/>
            <person name="Tzean S.S."/>
            <person name="Ota Y."/>
            <person name="Hattori T."/>
            <person name="Sahashi N."/>
            <person name="Liou R.F."/>
            <person name="Kikuchi T."/>
            <person name="Tsai I.J."/>
        </authorList>
    </citation>
    <scope>NUCLEOTIDE SEQUENCE [LARGE SCALE GENOMIC DNA]</scope>
    <source>
        <strain evidence="7 8">FFPRI411160</strain>
    </source>
</reference>
<keyword evidence="8" id="KW-1185">Reference proteome</keyword>
<dbReference type="SMART" id="SM00066">
    <property type="entry name" value="GAL4"/>
    <property type="match status" value="1"/>
</dbReference>
<keyword evidence="4" id="KW-0804">Transcription</keyword>
<dbReference type="EMBL" id="NBII01000008">
    <property type="protein sequence ID" value="PAV16776.1"/>
    <property type="molecule type" value="Genomic_DNA"/>
</dbReference>
<evidence type="ECO:0000256" key="3">
    <source>
        <dbReference type="ARBA" id="ARBA00023015"/>
    </source>
</evidence>
<dbReference type="InterPro" id="IPR007219">
    <property type="entry name" value="XnlR_reg_dom"/>
</dbReference>
<dbReference type="GO" id="GO:0003677">
    <property type="term" value="F:DNA binding"/>
    <property type="evidence" value="ECO:0007669"/>
    <property type="project" value="InterPro"/>
</dbReference>
<dbReference type="GO" id="GO:0005634">
    <property type="term" value="C:nucleus"/>
    <property type="evidence" value="ECO:0007669"/>
    <property type="project" value="UniProtKB-SubCell"/>
</dbReference>
<evidence type="ECO:0000313" key="7">
    <source>
        <dbReference type="EMBL" id="PAV16776.1"/>
    </source>
</evidence>
<keyword evidence="2" id="KW-0479">Metal-binding</keyword>
<dbReference type="STRING" id="2282107.A0A286UB52"/>
<dbReference type="InterPro" id="IPR050815">
    <property type="entry name" value="TF_fung"/>
</dbReference>
<dbReference type="Gene3D" id="4.10.240.10">
    <property type="entry name" value="Zn(2)-C6 fungal-type DNA-binding domain"/>
    <property type="match status" value="1"/>
</dbReference>
<accession>A0A286UB52</accession>
<dbReference type="InterPro" id="IPR036864">
    <property type="entry name" value="Zn2-C6_fun-type_DNA-bd_sf"/>
</dbReference>
<gene>
    <name evidence="7" type="ORF">PNOK_0839600</name>
</gene>
<organism evidence="7 8">
    <name type="scientific">Pyrrhoderma noxium</name>
    <dbReference type="NCBI Taxonomy" id="2282107"/>
    <lineage>
        <taxon>Eukaryota</taxon>
        <taxon>Fungi</taxon>
        <taxon>Dikarya</taxon>
        <taxon>Basidiomycota</taxon>
        <taxon>Agaricomycotina</taxon>
        <taxon>Agaricomycetes</taxon>
        <taxon>Hymenochaetales</taxon>
        <taxon>Hymenochaetaceae</taxon>
        <taxon>Pyrrhoderma</taxon>
    </lineage>
</organism>
<dbReference type="PANTHER" id="PTHR47338:SF29">
    <property type="entry name" value="ZN(2)-C6 FUNGAL-TYPE DOMAIN-CONTAINING PROTEIN"/>
    <property type="match status" value="1"/>
</dbReference>
<comment type="subcellular location">
    <subcellularLocation>
        <location evidence="1">Nucleus</location>
    </subcellularLocation>
</comment>
<protein>
    <recommendedName>
        <fullName evidence="6">Zn(2)-C6 fungal-type domain-containing protein</fullName>
    </recommendedName>
</protein>
<dbReference type="PROSITE" id="PS00463">
    <property type="entry name" value="ZN2_CY6_FUNGAL_1"/>
    <property type="match status" value="1"/>
</dbReference>
<dbReference type="CDD" id="cd00067">
    <property type="entry name" value="GAL4"/>
    <property type="match status" value="1"/>
</dbReference>
<sequence length="546" mass="61102">MSEQNSTLLRGKACIICRRRKMKCDGARPHCSQCIKSKKAMDCEYTDNQGRPRIEVLEENIALLQARIFELENPQSSDRNVLLQNPYTALSDGGAGSSEDRANISQWWELEEPPLRIQYFLIDIFVPFAANLGFVISIERFRERLNLTSGHHLRPHLALINAISLWASHISEIPDLRQHTNIFLQRAILQLQSATNVTSRNEVEPASYRYIDAMQAEVLLTHYLLSLGRNLEGRYHANAAVSLAVGCGLYEIEARYLSPSPSPMRLSVFPSFRFTPPQDSTELGEHIRIFWSIFILDRCWSAALGEPCILIDDVQVGTSISTPWPLDLEAYLTTNLPPSSLQHVQEFFLGNSTEIEAISPLADRARVSALFERANRLSLDWSGADQSSKAQISNEARRLVGIISQFVRVLGPVDQIGLSGNVLSQTKQQSTLIIHGLAHAAMIFLIKIRLSASPILDHNVINIGLGHCSEISEILEKLSSTEQSFIDPISSIFGIIAANFINSERGRLSSLGFTMDILEKTETTEIPIFRMQAEQLEVSYANPQSF</sequence>
<dbReference type="CDD" id="cd12148">
    <property type="entry name" value="fungal_TF_MHR"/>
    <property type="match status" value="1"/>
</dbReference>
<evidence type="ECO:0000256" key="2">
    <source>
        <dbReference type="ARBA" id="ARBA00022723"/>
    </source>
</evidence>
<dbReference type="SMART" id="SM00906">
    <property type="entry name" value="Fungal_trans"/>
    <property type="match status" value="1"/>
</dbReference>
<keyword evidence="3" id="KW-0805">Transcription regulation</keyword>
<dbReference type="Proteomes" id="UP000217199">
    <property type="component" value="Unassembled WGS sequence"/>
</dbReference>
<feature type="domain" description="Zn(2)-C6 fungal-type" evidence="6">
    <location>
        <begin position="13"/>
        <end position="45"/>
    </location>
</feature>
<dbReference type="GO" id="GO:0000981">
    <property type="term" value="F:DNA-binding transcription factor activity, RNA polymerase II-specific"/>
    <property type="evidence" value="ECO:0007669"/>
    <property type="project" value="InterPro"/>
</dbReference>
<dbReference type="InParanoid" id="A0A286UB52"/>
<dbReference type="GO" id="GO:0006351">
    <property type="term" value="P:DNA-templated transcription"/>
    <property type="evidence" value="ECO:0007669"/>
    <property type="project" value="InterPro"/>
</dbReference>
<name>A0A286UB52_9AGAM</name>
<evidence type="ECO:0000256" key="1">
    <source>
        <dbReference type="ARBA" id="ARBA00004123"/>
    </source>
</evidence>
<evidence type="ECO:0000256" key="5">
    <source>
        <dbReference type="ARBA" id="ARBA00023242"/>
    </source>
</evidence>
<dbReference type="PROSITE" id="PS50048">
    <property type="entry name" value="ZN2_CY6_FUNGAL_2"/>
    <property type="match status" value="1"/>
</dbReference>
<dbReference type="GO" id="GO:0008270">
    <property type="term" value="F:zinc ion binding"/>
    <property type="evidence" value="ECO:0007669"/>
    <property type="project" value="InterPro"/>
</dbReference>
<dbReference type="InterPro" id="IPR001138">
    <property type="entry name" value="Zn2Cys6_DnaBD"/>
</dbReference>
<evidence type="ECO:0000259" key="6">
    <source>
        <dbReference type="PROSITE" id="PS50048"/>
    </source>
</evidence>
<proteinExistence type="predicted"/>
<comment type="caution">
    <text evidence="7">The sequence shown here is derived from an EMBL/GenBank/DDBJ whole genome shotgun (WGS) entry which is preliminary data.</text>
</comment>
<evidence type="ECO:0000256" key="4">
    <source>
        <dbReference type="ARBA" id="ARBA00023163"/>
    </source>
</evidence>
<dbReference type="OrthoDB" id="2309723at2759"/>
<dbReference type="Pfam" id="PF04082">
    <property type="entry name" value="Fungal_trans"/>
    <property type="match status" value="1"/>
</dbReference>
<dbReference type="PANTHER" id="PTHR47338">
    <property type="entry name" value="ZN(II)2CYS6 TRANSCRIPTION FACTOR (EUROFUNG)-RELATED"/>
    <property type="match status" value="1"/>
</dbReference>
<evidence type="ECO:0000313" key="8">
    <source>
        <dbReference type="Proteomes" id="UP000217199"/>
    </source>
</evidence>
<dbReference type="SUPFAM" id="SSF57701">
    <property type="entry name" value="Zn2/Cys6 DNA-binding domain"/>
    <property type="match status" value="1"/>
</dbReference>